<organism evidence="1 2">
    <name type="scientific">Allofrancisella inopinata</name>
    <dbReference type="NCBI Taxonomy" id="1085647"/>
    <lineage>
        <taxon>Bacteria</taxon>
        <taxon>Pseudomonadati</taxon>
        <taxon>Pseudomonadota</taxon>
        <taxon>Gammaproteobacteria</taxon>
        <taxon>Thiotrichales</taxon>
        <taxon>Francisellaceae</taxon>
        <taxon>Allofrancisella</taxon>
    </lineage>
</organism>
<proteinExistence type="predicted"/>
<keyword evidence="2" id="KW-1185">Reference proteome</keyword>
<dbReference type="AlphaFoldDB" id="A0AAE6YIP2"/>
<name>A0AAE6YIP2_9GAMM</name>
<sequence length="192" mass="21990">MKISLYTGQESVISHKEPKIIDMPGITMCYGLVIINGDKEISYFYHVASGKFQPKQNFSDFMKLTDENDLLEIIINYDPNCNSSNDVKETTQEILGSIIKIHGYIRSTIVNCSDLIYNEKGQIMQKGSMLSPNRHASVIETLIERGLYVPNINTIIQNHYQGNPLLKKQPNKTQNHDDHKSVKKPWWKICCD</sequence>
<dbReference type="EMBL" id="CP038241">
    <property type="protein sequence ID" value="QIV95502.1"/>
    <property type="molecule type" value="Genomic_DNA"/>
</dbReference>
<reference evidence="1 2" key="1">
    <citation type="submission" date="2019-03" db="EMBL/GenBank/DDBJ databases">
        <title>Complete Genome Sequence of Allofrancisella inopinata Strain SYSU YG23 Isolated from Water-Cooling Systems in China.</title>
        <authorList>
            <person name="Ohrman C."/>
            <person name="Uneklint I."/>
            <person name="Sjodin A."/>
        </authorList>
    </citation>
    <scope>NUCLEOTIDE SEQUENCE [LARGE SCALE GENOMIC DNA]</scope>
    <source>
        <strain evidence="1 2">SYSU YG23</strain>
    </source>
</reference>
<evidence type="ECO:0000313" key="2">
    <source>
        <dbReference type="Proteomes" id="UP000502004"/>
    </source>
</evidence>
<dbReference type="KEGG" id="aii:E4K63_01070"/>
<gene>
    <name evidence="1" type="ORF">E4K63_01070</name>
</gene>
<dbReference type="Proteomes" id="UP000502004">
    <property type="component" value="Chromosome"/>
</dbReference>
<evidence type="ECO:0000313" key="1">
    <source>
        <dbReference type="EMBL" id="QIV95502.1"/>
    </source>
</evidence>
<protein>
    <submittedName>
        <fullName evidence="1">Uncharacterized protein</fullName>
    </submittedName>
</protein>
<dbReference type="RefSeq" id="WP_133941468.1">
    <property type="nucleotide sequence ID" value="NZ_CP038241.1"/>
</dbReference>
<accession>A0AAE6YIP2</accession>